<name>A0AAQ3QP38_9LILI</name>
<reference evidence="5 6" key="1">
    <citation type="submission" date="2023-10" db="EMBL/GenBank/DDBJ databases">
        <title>Chromosome-scale genome assembly provides insights into flower coloration mechanisms of Canna indica.</title>
        <authorList>
            <person name="Li C."/>
        </authorList>
    </citation>
    <scope>NUCLEOTIDE SEQUENCE [LARGE SCALE GENOMIC DNA]</scope>
    <source>
        <tissue evidence="5">Flower</tissue>
    </source>
</reference>
<protein>
    <recommendedName>
        <fullName evidence="4">Remorin C-terminal domain-containing protein</fullName>
    </recommendedName>
</protein>
<evidence type="ECO:0000256" key="3">
    <source>
        <dbReference type="SAM" id="MobiDB-lite"/>
    </source>
</evidence>
<dbReference type="AlphaFoldDB" id="A0AAQ3QP38"/>
<evidence type="ECO:0000256" key="1">
    <source>
        <dbReference type="ARBA" id="ARBA00005711"/>
    </source>
</evidence>
<evidence type="ECO:0000259" key="4">
    <source>
        <dbReference type="Pfam" id="PF03763"/>
    </source>
</evidence>
<sequence>MPALGLGLEAMGVAELRRKVLREPRSGARRRKRGGDASPDSMIYSSSDYPSSIGNGGGGGGSSLLSSAAGSVTDRCSFGSDHDPVFSVLPLAGRDRVSGGPPADPDPESRSSLPLPSPDILTLSPCHSLPPPKSSTGLTVPPEDFEQSEEDEEEGKEEDELVVVEEESLDPSKHSFSHALRECQNRRWCRSEAVALPGRKLRRRRPASLDFHGKSADVSVLSPRYFVGGLARMKSSAASSRSRSGTFASPGTPNYLHSASTAVFQKGWSSERVPLPAHSNRRYGGSGILLPFTNGRTLPSKWEDAERWILSPVSGDGVGRLSMPPSHHRRPKSKSGPLGATVGVGGAYSSASPLVPCFDSGRVGNFVGNSPFLAGVLMPERGFCTNGSIGRGGGGSGGGGTRRVVGVGVGIGECGKGNLHDGDNYIVRSASIHGWSDTLIESSSSVPSSQDEKSEGTREATSMTSASVLRKDVATQMSPEGSTESSPKERPLSPSLASAPQIEELESHFSKLQVRDVQVDDRVTVTRWSKKHVARGTDKRSASIIEWKKKTVEANTSPWEVTDTAKSVSKFKREEAKITAWENLQKAKAEAEIRKLEMKLEKKRSSSMEKILNKLRSAQKKAQEMRSAVTANQANQSSDLGQMCLFFRAMYLYFGTGWSSPAIPRLPASQGLVVTGNCRVSMGVTD</sequence>
<evidence type="ECO:0000313" key="5">
    <source>
        <dbReference type="EMBL" id="WOL20016.1"/>
    </source>
</evidence>
<comment type="similarity">
    <text evidence="1">Belongs to the remorin family.</text>
</comment>
<evidence type="ECO:0000256" key="2">
    <source>
        <dbReference type="SAM" id="Coils"/>
    </source>
</evidence>
<evidence type="ECO:0000313" key="6">
    <source>
        <dbReference type="Proteomes" id="UP001327560"/>
    </source>
</evidence>
<dbReference type="InterPro" id="IPR005516">
    <property type="entry name" value="Remorin_C"/>
</dbReference>
<dbReference type="EMBL" id="CP136898">
    <property type="protein sequence ID" value="WOL20016.1"/>
    <property type="molecule type" value="Genomic_DNA"/>
</dbReference>
<feature type="region of interest" description="Disordered" evidence="3">
    <location>
        <begin position="440"/>
        <end position="497"/>
    </location>
</feature>
<accession>A0AAQ3QP38</accession>
<feature type="compositionally biased region" description="Acidic residues" evidence="3">
    <location>
        <begin position="143"/>
        <end position="160"/>
    </location>
</feature>
<keyword evidence="6" id="KW-1185">Reference proteome</keyword>
<feature type="compositionally biased region" description="Low complexity" evidence="3">
    <location>
        <begin position="110"/>
        <end position="125"/>
    </location>
</feature>
<dbReference type="PANTHER" id="PTHR31471:SF13">
    <property type="entry name" value="REMORIN FAMILY PROTEIN"/>
    <property type="match status" value="1"/>
</dbReference>
<feature type="region of interest" description="Disordered" evidence="3">
    <location>
        <begin position="21"/>
        <end position="160"/>
    </location>
</feature>
<feature type="compositionally biased region" description="Polar residues" evidence="3">
    <location>
        <begin position="475"/>
        <end position="485"/>
    </location>
</feature>
<dbReference type="Proteomes" id="UP001327560">
    <property type="component" value="Chromosome 9"/>
</dbReference>
<keyword evidence="2" id="KW-0175">Coiled coil</keyword>
<organism evidence="5 6">
    <name type="scientific">Canna indica</name>
    <name type="common">Indian-shot</name>
    <dbReference type="NCBI Taxonomy" id="4628"/>
    <lineage>
        <taxon>Eukaryota</taxon>
        <taxon>Viridiplantae</taxon>
        <taxon>Streptophyta</taxon>
        <taxon>Embryophyta</taxon>
        <taxon>Tracheophyta</taxon>
        <taxon>Spermatophyta</taxon>
        <taxon>Magnoliopsida</taxon>
        <taxon>Liliopsida</taxon>
        <taxon>Zingiberales</taxon>
        <taxon>Cannaceae</taxon>
        <taxon>Canna</taxon>
    </lineage>
</organism>
<feature type="coiled-coil region" evidence="2">
    <location>
        <begin position="586"/>
        <end position="628"/>
    </location>
</feature>
<feature type="compositionally biased region" description="Low complexity" evidence="3">
    <location>
        <begin position="38"/>
        <end position="53"/>
    </location>
</feature>
<proteinExistence type="inferred from homology"/>
<dbReference type="Pfam" id="PF03763">
    <property type="entry name" value="Remorin_C"/>
    <property type="match status" value="1"/>
</dbReference>
<feature type="domain" description="Remorin C-terminal" evidence="4">
    <location>
        <begin position="552"/>
        <end position="645"/>
    </location>
</feature>
<dbReference type="PANTHER" id="PTHR31471">
    <property type="entry name" value="OS02G0116800 PROTEIN"/>
    <property type="match status" value="1"/>
</dbReference>
<gene>
    <name evidence="5" type="ORF">Cni_G28818</name>
</gene>